<name>A0A511CYC8_9PSEU</name>
<keyword evidence="5" id="KW-1185">Reference proteome</keyword>
<evidence type="ECO:0000256" key="2">
    <source>
        <dbReference type="ARBA" id="ARBA00022801"/>
    </source>
</evidence>
<dbReference type="EMBL" id="BJVI01000009">
    <property type="protein sequence ID" value="GEL17467.1"/>
    <property type="molecule type" value="Genomic_DNA"/>
</dbReference>
<reference evidence="4 5" key="1">
    <citation type="submission" date="2019-07" db="EMBL/GenBank/DDBJ databases">
        <title>Whole genome shotgun sequence of Pseudonocardia asaccharolytica NBRC 16224.</title>
        <authorList>
            <person name="Hosoyama A."/>
            <person name="Uohara A."/>
            <person name="Ohji S."/>
            <person name="Ichikawa N."/>
        </authorList>
    </citation>
    <scope>NUCLEOTIDE SEQUENCE [LARGE SCALE GENOMIC DNA]</scope>
    <source>
        <strain evidence="4 5">NBRC 16224</strain>
    </source>
</reference>
<dbReference type="GO" id="GO:0004185">
    <property type="term" value="F:serine-type carboxypeptidase activity"/>
    <property type="evidence" value="ECO:0007669"/>
    <property type="project" value="InterPro"/>
</dbReference>
<dbReference type="AlphaFoldDB" id="A0A511CYC8"/>
<evidence type="ECO:0000313" key="4">
    <source>
        <dbReference type="EMBL" id="GEL17467.1"/>
    </source>
</evidence>
<dbReference type="PANTHER" id="PTHR30023:SF0">
    <property type="entry name" value="PENICILLIN-SENSITIVE CARBOXYPEPTIDASE A"/>
    <property type="match status" value="1"/>
</dbReference>
<dbReference type="Proteomes" id="UP000321328">
    <property type="component" value="Unassembled WGS sequence"/>
</dbReference>
<keyword evidence="3" id="KW-0472">Membrane</keyword>
<dbReference type="Gene3D" id="3.40.710.10">
    <property type="entry name" value="DD-peptidase/beta-lactamase superfamily"/>
    <property type="match status" value="2"/>
</dbReference>
<organism evidence="4 5">
    <name type="scientific">Pseudonocardia asaccharolytica DSM 44247 = NBRC 16224</name>
    <dbReference type="NCBI Taxonomy" id="1123024"/>
    <lineage>
        <taxon>Bacteria</taxon>
        <taxon>Bacillati</taxon>
        <taxon>Actinomycetota</taxon>
        <taxon>Actinomycetes</taxon>
        <taxon>Pseudonocardiales</taxon>
        <taxon>Pseudonocardiaceae</taxon>
        <taxon>Pseudonocardia</taxon>
    </lineage>
</organism>
<dbReference type="GO" id="GO:0000270">
    <property type="term" value="P:peptidoglycan metabolic process"/>
    <property type="evidence" value="ECO:0007669"/>
    <property type="project" value="TreeGrafter"/>
</dbReference>
<dbReference type="RefSeq" id="WP_051232213.1">
    <property type="nucleotide sequence ID" value="NZ_AUII01000002.1"/>
</dbReference>
<evidence type="ECO:0000256" key="1">
    <source>
        <dbReference type="ARBA" id="ARBA00006096"/>
    </source>
</evidence>
<evidence type="ECO:0000313" key="5">
    <source>
        <dbReference type="Proteomes" id="UP000321328"/>
    </source>
</evidence>
<evidence type="ECO:0000256" key="3">
    <source>
        <dbReference type="SAM" id="Phobius"/>
    </source>
</evidence>
<proteinExistence type="inferred from homology"/>
<dbReference type="GO" id="GO:0006508">
    <property type="term" value="P:proteolysis"/>
    <property type="evidence" value="ECO:0007669"/>
    <property type="project" value="InterPro"/>
</dbReference>
<dbReference type="NCBIfam" id="TIGR00666">
    <property type="entry name" value="PBP4"/>
    <property type="match status" value="1"/>
</dbReference>
<dbReference type="InterPro" id="IPR012338">
    <property type="entry name" value="Beta-lactam/transpept-like"/>
</dbReference>
<dbReference type="PRINTS" id="PR00922">
    <property type="entry name" value="DADACBPTASE3"/>
</dbReference>
<dbReference type="SUPFAM" id="SSF56601">
    <property type="entry name" value="beta-lactamase/transpeptidase-like"/>
    <property type="match status" value="1"/>
</dbReference>
<keyword evidence="3" id="KW-1133">Transmembrane helix</keyword>
<feature type="transmembrane region" description="Helical" evidence="3">
    <location>
        <begin position="21"/>
        <end position="40"/>
    </location>
</feature>
<comment type="caution">
    <text evidence="4">The sequence shown here is derived from an EMBL/GenBank/DDBJ whole genome shotgun (WGS) entry which is preliminary data.</text>
</comment>
<keyword evidence="2" id="KW-0378">Hydrolase</keyword>
<dbReference type="PANTHER" id="PTHR30023">
    <property type="entry name" value="D-ALANYL-D-ALANINE CARBOXYPEPTIDASE"/>
    <property type="match status" value="1"/>
</dbReference>
<protein>
    <recommendedName>
        <fullName evidence="6">D-alanyl-D-alanine carboxypeptidase</fullName>
    </recommendedName>
</protein>
<keyword evidence="3" id="KW-0812">Transmembrane</keyword>
<comment type="similarity">
    <text evidence="1">Belongs to the peptidase S13 family.</text>
</comment>
<dbReference type="STRING" id="1123024.GCA_000423625_00757"/>
<dbReference type="OrthoDB" id="56883at2"/>
<gene>
    <name evidence="4" type="ORF">PA7_13040</name>
</gene>
<dbReference type="Pfam" id="PF02113">
    <property type="entry name" value="Peptidase_S13"/>
    <property type="match status" value="2"/>
</dbReference>
<accession>A0A511CYC8</accession>
<dbReference type="InterPro" id="IPR000667">
    <property type="entry name" value="Peptidase_S13"/>
</dbReference>
<sequence length="476" mass="47170">MGFGQRIGNTLRVPSRGGRRAVVILLVFMLAGATGSAVALSGPSLVSGLGLGGGGQAAAALPAPVPVLGPLPADAPLPTPEGLSATLGPLAGAALLGDFAGLVIDPASGATLWQRSPGEALIPGSVSKVVTAAAALLTLDSTKRLYTRVVAGPTPDSVVLVGGGDPTLTALPAGRDSVYPQPSRLDDLAAAVGKALPGQRVRTVYVDTSRYTGPVLAKGWLPADVPGGYVAPIVPLMLDGGRADPTLQDGPRVAQPALAAGQALAEKLGADPGAVSETVAAPDAKVLGSVASAPVGDLVEHLMRTSDNVLAEALAREVAIARGGDPSFTGAAEQVVAALAQAGFDPSGVRLVDGSGLSTADRVSPKLIGALLSAAAAPAQGARDTQFLRPILTGLPVAGGDGTLDDRFDTARSTDGRGVVRAKTGTLTGVSSLAGVVTDTDGRLLVFALMSNGESPASVRPQLDAIAAALSRCGCR</sequence>
<evidence type="ECO:0008006" key="6">
    <source>
        <dbReference type="Google" id="ProtNLM"/>
    </source>
</evidence>